<keyword evidence="3" id="KW-1185">Reference proteome</keyword>
<name>A0A1I7AE86_METTE</name>
<dbReference type="EMBL" id="FPAO01000008">
    <property type="protein sequence ID" value="SFT73266.1"/>
    <property type="molecule type" value="Genomic_DNA"/>
</dbReference>
<dbReference type="Proteomes" id="UP000323733">
    <property type="component" value="Unassembled WGS sequence"/>
</dbReference>
<proteinExistence type="predicted"/>
<protein>
    <submittedName>
        <fullName evidence="2">Uncharacterized protein</fullName>
    </submittedName>
</protein>
<gene>
    <name evidence="2" type="ORF">SAMN02910340_02082</name>
</gene>
<organism evidence="2 3">
    <name type="scientific">Methanosarcina thermophila</name>
    <dbReference type="NCBI Taxonomy" id="2210"/>
    <lineage>
        <taxon>Archaea</taxon>
        <taxon>Methanobacteriati</taxon>
        <taxon>Methanobacteriota</taxon>
        <taxon>Stenosarchaea group</taxon>
        <taxon>Methanomicrobia</taxon>
        <taxon>Methanosarcinales</taxon>
        <taxon>Methanosarcinaceae</taxon>
        <taxon>Methanosarcina</taxon>
    </lineage>
</organism>
<evidence type="ECO:0000313" key="2">
    <source>
        <dbReference type="EMBL" id="SFT73266.1"/>
    </source>
</evidence>
<sequence>MTIGAAPVCLECKHLIEDLGPMRCKAFPDGIPDEIWRGNNDHKKPYPGDHGIQFEHV</sequence>
<reference evidence="2 3" key="1">
    <citation type="submission" date="2016-10" db="EMBL/GenBank/DDBJ databases">
        <authorList>
            <person name="Varghese N."/>
            <person name="Submissions S."/>
        </authorList>
    </citation>
    <scope>NUCLEOTIDE SEQUENCE [LARGE SCALE GENOMIC DNA]</scope>
    <source>
        <strain evidence="2 3">DSM 11855</strain>
    </source>
</reference>
<evidence type="ECO:0000313" key="3">
    <source>
        <dbReference type="Proteomes" id="UP000323733"/>
    </source>
</evidence>
<dbReference type="RefSeq" id="WP_181952252.1">
    <property type="nucleotide sequence ID" value="NZ_FPAO01000008.1"/>
</dbReference>
<evidence type="ECO:0000256" key="1">
    <source>
        <dbReference type="SAM" id="MobiDB-lite"/>
    </source>
</evidence>
<dbReference type="AlphaFoldDB" id="A0A1I7AE86"/>
<feature type="region of interest" description="Disordered" evidence="1">
    <location>
        <begin position="38"/>
        <end position="57"/>
    </location>
</feature>
<accession>A0A1I7AE86</accession>